<name>X1G939_9ZZZZ</name>
<evidence type="ECO:0000313" key="1">
    <source>
        <dbReference type="EMBL" id="GAH53747.1"/>
    </source>
</evidence>
<reference evidence="1" key="1">
    <citation type="journal article" date="2014" name="Front. Microbiol.">
        <title>High frequency of phylogenetically diverse reductive dehalogenase-homologous genes in deep subseafloor sedimentary metagenomes.</title>
        <authorList>
            <person name="Kawai M."/>
            <person name="Futagami T."/>
            <person name="Toyoda A."/>
            <person name="Takaki Y."/>
            <person name="Nishi S."/>
            <person name="Hori S."/>
            <person name="Arai W."/>
            <person name="Tsubouchi T."/>
            <person name="Morono Y."/>
            <person name="Uchiyama I."/>
            <person name="Ito T."/>
            <person name="Fujiyama A."/>
            <person name="Inagaki F."/>
            <person name="Takami H."/>
        </authorList>
    </citation>
    <scope>NUCLEOTIDE SEQUENCE</scope>
    <source>
        <strain evidence="1">Expedition CK06-06</strain>
    </source>
</reference>
<comment type="caution">
    <text evidence="1">The sequence shown here is derived from an EMBL/GenBank/DDBJ whole genome shotgun (WGS) entry which is preliminary data.</text>
</comment>
<accession>X1G939</accession>
<dbReference type="AlphaFoldDB" id="X1G939"/>
<protein>
    <submittedName>
        <fullName evidence="1">Uncharacterized protein</fullName>
    </submittedName>
</protein>
<dbReference type="EMBL" id="BARU01020844">
    <property type="protein sequence ID" value="GAH53747.1"/>
    <property type="molecule type" value="Genomic_DNA"/>
</dbReference>
<feature type="non-terminal residue" evidence="1">
    <location>
        <position position="37"/>
    </location>
</feature>
<organism evidence="1">
    <name type="scientific">marine sediment metagenome</name>
    <dbReference type="NCBI Taxonomy" id="412755"/>
    <lineage>
        <taxon>unclassified sequences</taxon>
        <taxon>metagenomes</taxon>
        <taxon>ecological metagenomes</taxon>
    </lineage>
</organism>
<gene>
    <name evidence="1" type="ORF">S03H2_34184</name>
</gene>
<proteinExistence type="predicted"/>
<sequence>MTTGDPFYFDMAYYNLFIEAPNGMIIAATGNLEEKLD</sequence>